<evidence type="ECO:0000313" key="4">
    <source>
        <dbReference type="Proteomes" id="UP001497482"/>
    </source>
</evidence>
<evidence type="ECO:0000313" key="3">
    <source>
        <dbReference type="EMBL" id="CAL1616841.1"/>
    </source>
</evidence>
<reference evidence="3 4" key="1">
    <citation type="submission" date="2024-04" db="EMBL/GenBank/DDBJ databases">
        <authorList>
            <person name="Waldvogel A.-M."/>
            <person name="Schoenle A."/>
        </authorList>
    </citation>
    <scope>NUCLEOTIDE SEQUENCE [LARGE SCALE GENOMIC DNA]</scope>
</reference>
<feature type="compositionally biased region" description="Basic and acidic residues" evidence="1">
    <location>
        <begin position="168"/>
        <end position="178"/>
    </location>
</feature>
<keyword evidence="2" id="KW-0732">Signal</keyword>
<feature type="region of interest" description="Disordered" evidence="1">
    <location>
        <begin position="216"/>
        <end position="251"/>
    </location>
</feature>
<dbReference type="AlphaFoldDB" id="A0AAV2MTG7"/>
<proteinExistence type="predicted"/>
<feature type="chain" id="PRO_5043640472" evidence="2">
    <location>
        <begin position="27"/>
        <end position="251"/>
    </location>
</feature>
<evidence type="ECO:0000256" key="2">
    <source>
        <dbReference type="SAM" id="SignalP"/>
    </source>
</evidence>
<dbReference type="PROSITE" id="PS51257">
    <property type="entry name" value="PROKAR_LIPOPROTEIN"/>
    <property type="match status" value="1"/>
</dbReference>
<feature type="compositionally biased region" description="Pro residues" evidence="1">
    <location>
        <begin position="136"/>
        <end position="152"/>
    </location>
</feature>
<gene>
    <name evidence="3" type="ORF">KC01_LOCUS42543</name>
</gene>
<feature type="region of interest" description="Disordered" evidence="1">
    <location>
        <begin position="130"/>
        <end position="193"/>
    </location>
</feature>
<dbReference type="Proteomes" id="UP001497482">
    <property type="component" value="Chromosome 9"/>
</dbReference>
<keyword evidence="4" id="KW-1185">Reference proteome</keyword>
<accession>A0AAV2MTG7</accession>
<dbReference type="EMBL" id="OZ035831">
    <property type="protein sequence ID" value="CAL1616841.1"/>
    <property type="molecule type" value="Genomic_DNA"/>
</dbReference>
<sequence length="251" mass="26303">MSDVPLRWAGCVRLSGLVLLSPGSLFSGGCPSFPVGWDIPLDALCLVPLGPTWGRRDSWTGDRRRPSRSLRVPPVVWGAPCRVGCPLSCGVPPVVWGAPCRVGCPLSCGVPPVVWGAPCRLEAASAAGRSCHRADPPPLPPPLPPSPPPSPPLTSAASKQQSGRTKRKIDVESEERRCMTARSPPPPPPLENDKRLAVMIRADVEHGGASGVMTTIIANSKHQSAPPPRPPPLSLTHGPAGADGGRKQSYG</sequence>
<evidence type="ECO:0000256" key="1">
    <source>
        <dbReference type="SAM" id="MobiDB-lite"/>
    </source>
</evidence>
<organism evidence="3 4">
    <name type="scientific">Knipowitschia caucasica</name>
    <name type="common">Caucasian dwarf goby</name>
    <name type="synonym">Pomatoschistus caucasicus</name>
    <dbReference type="NCBI Taxonomy" id="637954"/>
    <lineage>
        <taxon>Eukaryota</taxon>
        <taxon>Metazoa</taxon>
        <taxon>Chordata</taxon>
        <taxon>Craniata</taxon>
        <taxon>Vertebrata</taxon>
        <taxon>Euteleostomi</taxon>
        <taxon>Actinopterygii</taxon>
        <taxon>Neopterygii</taxon>
        <taxon>Teleostei</taxon>
        <taxon>Neoteleostei</taxon>
        <taxon>Acanthomorphata</taxon>
        <taxon>Gobiaria</taxon>
        <taxon>Gobiiformes</taxon>
        <taxon>Gobioidei</taxon>
        <taxon>Gobiidae</taxon>
        <taxon>Gobiinae</taxon>
        <taxon>Knipowitschia</taxon>
    </lineage>
</organism>
<feature type="signal peptide" evidence="2">
    <location>
        <begin position="1"/>
        <end position="26"/>
    </location>
</feature>
<protein>
    <submittedName>
        <fullName evidence="3">Uncharacterized protein</fullName>
    </submittedName>
</protein>
<name>A0AAV2MTG7_KNICA</name>